<dbReference type="GO" id="GO:0032259">
    <property type="term" value="P:methylation"/>
    <property type="evidence" value="ECO:0007669"/>
    <property type="project" value="UniProtKB-KW"/>
</dbReference>
<protein>
    <recommendedName>
        <fullName evidence="5">Release factor glutamine methyltransferase</fullName>
        <shortName evidence="5">RF MTase</shortName>
        <ecNumber evidence="5">2.1.1.297</ecNumber>
    </recommendedName>
    <alternativeName>
        <fullName evidence="5">N5-glutamine methyltransferase PrmC</fullName>
    </alternativeName>
    <alternativeName>
        <fullName evidence="5">Protein-(glutamine-N5) MTase PrmC</fullName>
    </alternativeName>
    <alternativeName>
        <fullName evidence="5">Protein-glutamine N-methyltransferase PrmC</fullName>
    </alternativeName>
</protein>
<evidence type="ECO:0000256" key="2">
    <source>
        <dbReference type="ARBA" id="ARBA00022679"/>
    </source>
</evidence>
<comment type="function">
    <text evidence="5">Methylates the class 1 translation termination release factors RF1/PrfA and RF2/PrfB on the glutamine residue of the universally conserved GGQ motif.</text>
</comment>
<dbReference type="PANTHER" id="PTHR18895">
    <property type="entry name" value="HEMK METHYLTRANSFERASE"/>
    <property type="match status" value="1"/>
</dbReference>
<reference evidence="9" key="1">
    <citation type="submission" date="2020-02" db="EMBL/GenBank/DDBJ databases">
        <authorList>
            <person name="Meier V. D."/>
        </authorList>
    </citation>
    <scope>NUCLEOTIDE SEQUENCE</scope>
    <source>
        <strain evidence="9">AVDCRST_MAG59</strain>
    </source>
</reference>
<dbReference type="InterPro" id="IPR004556">
    <property type="entry name" value="HemK-like"/>
</dbReference>
<evidence type="ECO:0000259" key="7">
    <source>
        <dbReference type="Pfam" id="PF05175"/>
    </source>
</evidence>
<feature type="binding site" evidence="5">
    <location>
        <begin position="136"/>
        <end position="140"/>
    </location>
    <ligand>
        <name>S-adenosyl-L-methionine</name>
        <dbReference type="ChEBI" id="CHEBI:59789"/>
    </ligand>
</feature>
<dbReference type="NCBIfam" id="TIGR03534">
    <property type="entry name" value="RF_mod_PrmC"/>
    <property type="match status" value="1"/>
</dbReference>
<organism evidence="9">
    <name type="scientific">uncultured Thermomicrobiales bacterium</name>
    <dbReference type="NCBI Taxonomy" id="1645740"/>
    <lineage>
        <taxon>Bacteria</taxon>
        <taxon>Pseudomonadati</taxon>
        <taxon>Thermomicrobiota</taxon>
        <taxon>Thermomicrobia</taxon>
        <taxon>Thermomicrobiales</taxon>
        <taxon>environmental samples</taxon>
    </lineage>
</organism>
<feature type="region of interest" description="Disordered" evidence="6">
    <location>
        <begin position="1"/>
        <end position="21"/>
    </location>
</feature>
<dbReference type="Pfam" id="PF17827">
    <property type="entry name" value="PrmC_N"/>
    <property type="match status" value="1"/>
</dbReference>
<evidence type="ECO:0000256" key="5">
    <source>
        <dbReference type="HAMAP-Rule" id="MF_02126"/>
    </source>
</evidence>
<feature type="domain" description="Methyltransferase small" evidence="7">
    <location>
        <begin position="123"/>
        <end position="213"/>
    </location>
</feature>
<evidence type="ECO:0000256" key="6">
    <source>
        <dbReference type="SAM" id="MobiDB-lite"/>
    </source>
</evidence>
<dbReference type="HAMAP" id="MF_02126">
    <property type="entry name" value="RF_methyltr_PrmC"/>
    <property type="match status" value="1"/>
</dbReference>
<dbReference type="InterPro" id="IPR040758">
    <property type="entry name" value="PrmC_N"/>
</dbReference>
<comment type="similarity">
    <text evidence="5">Belongs to the protein N5-glutamine methyltransferase family. PrmC subfamily.</text>
</comment>
<feature type="binding site" evidence="5">
    <location>
        <position position="205"/>
    </location>
    <ligand>
        <name>S-adenosyl-L-methionine</name>
        <dbReference type="ChEBI" id="CHEBI:59789"/>
    </ligand>
</feature>
<sequence>MEAVEADGRRTADEHPITPAEAIRFGATMTAHGGSDTPRLDAEVLLRHVLQTDRADLFARLTDPLPPASAAAFLTLLGRRIAGEPIAYLVGEKEFMGLPIQVGPGVLVPRPETELLVEWALRWLSDRPDAVVVDVGTGSGAIALAVAAGLPPGSRARIIAADESAEALAWAARNRWALALDTVELVRGDLTTWLAPATADLVLANLPYLTPDQIAENPLLAAEPEGALLGGADGLDLIRRLVADLPRVLAPGGAIGLELDPGQTAQVTALLAETLPGLRIETIADLAGLLRHVVAERP</sequence>
<evidence type="ECO:0000313" key="9">
    <source>
        <dbReference type="EMBL" id="CAA9577795.1"/>
    </source>
</evidence>
<feature type="domain" description="Release factor glutamine methyltransferase N-terminal" evidence="8">
    <location>
        <begin position="21"/>
        <end position="91"/>
    </location>
</feature>
<dbReference type="EC" id="2.1.1.297" evidence="5"/>
<dbReference type="InterPro" id="IPR050320">
    <property type="entry name" value="N5-glutamine_MTase"/>
</dbReference>
<name>A0A6J4VJ76_9BACT</name>
<feature type="compositionally biased region" description="Basic and acidic residues" evidence="6">
    <location>
        <begin position="1"/>
        <end position="16"/>
    </location>
</feature>
<dbReference type="InterPro" id="IPR019874">
    <property type="entry name" value="RF_methyltr_PrmC"/>
</dbReference>
<dbReference type="PANTHER" id="PTHR18895:SF74">
    <property type="entry name" value="MTRF1L RELEASE FACTOR GLUTAMINE METHYLTRANSFERASE"/>
    <property type="match status" value="1"/>
</dbReference>
<dbReference type="Pfam" id="PF05175">
    <property type="entry name" value="MTS"/>
    <property type="match status" value="1"/>
</dbReference>
<proteinExistence type="inferred from homology"/>
<evidence type="ECO:0000256" key="3">
    <source>
        <dbReference type="ARBA" id="ARBA00022691"/>
    </source>
</evidence>
<dbReference type="CDD" id="cd02440">
    <property type="entry name" value="AdoMet_MTases"/>
    <property type="match status" value="1"/>
</dbReference>
<keyword evidence="3 5" id="KW-0949">S-adenosyl-L-methionine</keyword>
<dbReference type="EMBL" id="CADCWF010000317">
    <property type="protein sequence ID" value="CAA9577795.1"/>
    <property type="molecule type" value="Genomic_DNA"/>
</dbReference>
<keyword evidence="2 5" id="KW-0808">Transferase</keyword>
<dbReference type="SUPFAM" id="SSF53335">
    <property type="entry name" value="S-adenosyl-L-methionine-dependent methyltransferases"/>
    <property type="match status" value="1"/>
</dbReference>
<feature type="binding site" evidence="5">
    <location>
        <position position="162"/>
    </location>
    <ligand>
        <name>S-adenosyl-L-methionine</name>
        <dbReference type="ChEBI" id="CHEBI:59789"/>
    </ligand>
</feature>
<dbReference type="Gene3D" id="3.40.50.150">
    <property type="entry name" value="Vaccinia Virus protein VP39"/>
    <property type="match status" value="1"/>
</dbReference>
<comment type="catalytic activity">
    <reaction evidence="4 5">
        <text>L-glutaminyl-[peptide chain release factor] + S-adenosyl-L-methionine = N(5)-methyl-L-glutaminyl-[peptide chain release factor] + S-adenosyl-L-homocysteine + H(+)</text>
        <dbReference type="Rhea" id="RHEA:42896"/>
        <dbReference type="Rhea" id="RHEA-COMP:10271"/>
        <dbReference type="Rhea" id="RHEA-COMP:10272"/>
        <dbReference type="ChEBI" id="CHEBI:15378"/>
        <dbReference type="ChEBI" id="CHEBI:30011"/>
        <dbReference type="ChEBI" id="CHEBI:57856"/>
        <dbReference type="ChEBI" id="CHEBI:59789"/>
        <dbReference type="ChEBI" id="CHEBI:61891"/>
        <dbReference type="EC" id="2.1.1.297"/>
    </reaction>
</comment>
<dbReference type="NCBIfam" id="TIGR00536">
    <property type="entry name" value="hemK_fam"/>
    <property type="match status" value="1"/>
</dbReference>
<evidence type="ECO:0000259" key="8">
    <source>
        <dbReference type="Pfam" id="PF17827"/>
    </source>
</evidence>
<dbReference type="InterPro" id="IPR007848">
    <property type="entry name" value="Small_mtfrase_dom"/>
</dbReference>
<dbReference type="Gene3D" id="1.10.8.10">
    <property type="entry name" value="DNA helicase RuvA subunit, C-terminal domain"/>
    <property type="match status" value="1"/>
</dbReference>
<dbReference type="InterPro" id="IPR029063">
    <property type="entry name" value="SAM-dependent_MTases_sf"/>
</dbReference>
<dbReference type="AlphaFoldDB" id="A0A6J4VJ76"/>
<gene>
    <name evidence="5" type="primary">prmC</name>
    <name evidence="9" type="ORF">AVDCRST_MAG59-4339</name>
</gene>
<keyword evidence="1 5" id="KW-0489">Methyltransferase</keyword>
<comment type="caution">
    <text evidence="5">Lacks conserved residue(s) required for the propagation of feature annotation.</text>
</comment>
<evidence type="ECO:0000256" key="4">
    <source>
        <dbReference type="ARBA" id="ARBA00048391"/>
    </source>
</evidence>
<dbReference type="GO" id="GO:0102559">
    <property type="term" value="F:peptide chain release factor N(5)-glutamine methyltransferase activity"/>
    <property type="evidence" value="ECO:0007669"/>
    <property type="project" value="UniProtKB-EC"/>
</dbReference>
<evidence type="ECO:0000256" key="1">
    <source>
        <dbReference type="ARBA" id="ARBA00022603"/>
    </source>
</evidence>
<accession>A0A6J4VJ76</accession>